<dbReference type="OrthoDB" id="416987at2759"/>
<organism evidence="2 3">
    <name type="scientific">Mytilus coruscus</name>
    <name type="common">Sea mussel</name>
    <dbReference type="NCBI Taxonomy" id="42192"/>
    <lineage>
        <taxon>Eukaryota</taxon>
        <taxon>Metazoa</taxon>
        <taxon>Spiralia</taxon>
        <taxon>Lophotrochozoa</taxon>
        <taxon>Mollusca</taxon>
        <taxon>Bivalvia</taxon>
        <taxon>Autobranchia</taxon>
        <taxon>Pteriomorphia</taxon>
        <taxon>Mytilida</taxon>
        <taxon>Mytiloidea</taxon>
        <taxon>Mytilidae</taxon>
        <taxon>Mytilinae</taxon>
        <taxon>Mytilus</taxon>
    </lineage>
</organism>
<gene>
    <name evidence="2" type="ORF">MCOR_69</name>
</gene>
<dbReference type="PANTHER" id="PTHR47331">
    <property type="entry name" value="PHD-TYPE DOMAIN-CONTAINING PROTEIN"/>
    <property type="match status" value="1"/>
</dbReference>
<evidence type="ECO:0008006" key="4">
    <source>
        <dbReference type="Google" id="ProtNLM"/>
    </source>
</evidence>
<proteinExistence type="predicted"/>
<reference evidence="2 3" key="1">
    <citation type="submission" date="2020-06" db="EMBL/GenBank/DDBJ databases">
        <authorList>
            <person name="Li R."/>
            <person name="Bekaert M."/>
        </authorList>
    </citation>
    <scope>NUCLEOTIDE SEQUENCE [LARGE SCALE GENOMIC DNA]</scope>
    <source>
        <strain evidence="3">wild</strain>
    </source>
</reference>
<evidence type="ECO:0000313" key="2">
    <source>
        <dbReference type="EMBL" id="CAC5355057.1"/>
    </source>
</evidence>
<evidence type="ECO:0000256" key="1">
    <source>
        <dbReference type="SAM" id="MobiDB-lite"/>
    </source>
</evidence>
<name>A0A6J7ZW17_MYTCO</name>
<feature type="region of interest" description="Disordered" evidence="1">
    <location>
        <begin position="1"/>
        <end position="28"/>
    </location>
</feature>
<dbReference type="Proteomes" id="UP000507470">
    <property type="component" value="Unassembled WGS sequence"/>
</dbReference>
<dbReference type="SUPFAM" id="SSF56672">
    <property type="entry name" value="DNA/RNA polymerases"/>
    <property type="match status" value="1"/>
</dbReference>
<dbReference type="InterPro" id="IPR043502">
    <property type="entry name" value="DNA/RNA_pol_sf"/>
</dbReference>
<protein>
    <recommendedName>
        <fullName evidence="4">Peptidase aspartic putative domain-containing protein</fullName>
    </recommendedName>
</protein>
<feature type="compositionally biased region" description="Basic and acidic residues" evidence="1">
    <location>
        <begin position="9"/>
        <end position="26"/>
    </location>
</feature>
<sequence>MGKKLRNNSVDESHEQVNKDNDKTELHSSLAPQKTSNVILKIAVASVISGTQSTDSNILLNEGAQRSFITEAFAKKLDLDPSSCITTLKFKIVLFGATCSPFILNAVLSKHINNHQTESTDNLKRDLYADNIVSSFNSEDELSQYFKVIRKLFADGGFTLRAWASNNKLLQQLAESEKVLDTAQVIKVLGLRWTTDQDTQRYAENILVLCQKIAF</sequence>
<keyword evidence="3" id="KW-1185">Reference proteome</keyword>
<dbReference type="AlphaFoldDB" id="A0A6J7ZW17"/>
<evidence type="ECO:0000313" key="3">
    <source>
        <dbReference type="Proteomes" id="UP000507470"/>
    </source>
</evidence>
<dbReference type="EMBL" id="CACVKT020000002">
    <property type="protein sequence ID" value="CAC5355057.1"/>
    <property type="molecule type" value="Genomic_DNA"/>
</dbReference>
<accession>A0A6J7ZW17</accession>